<keyword evidence="9" id="KW-1185">Reference proteome</keyword>
<feature type="domain" description="EamA" evidence="7">
    <location>
        <begin position="14"/>
        <end position="142"/>
    </location>
</feature>
<evidence type="ECO:0000256" key="2">
    <source>
        <dbReference type="ARBA" id="ARBA00022475"/>
    </source>
</evidence>
<dbReference type="RefSeq" id="WP_265282185.1">
    <property type="nucleotide sequence ID" value="NZ_QZCW01000002.1"/>
</dbReference>
<feature type="transmembrane region" description="Helical" evidence="6">
    <location>
        <begin position="272"/>
        <end position="294"/>
    </location>
</feature>
<keyword evidence="2" id="KW-1003">Cell membrane</keyword>
<name>A0ABT3KT94_9BURK</name>
<accession>A0ABT3KT94</accession>
<dbReference type="Proteomes" id="UP001208935">
    <property type="component" value="Unassembled WGS sequence"/>
</dbReference>
<feature type="transmembrane region" description="Helical" evidence="6">
    <location>
        <begin position="155"/>
        <end position="173"/>
    </location>
</feature>
<protein>
    <submittedName>
        <fullName evidence="8">DMT family transporter</fullName>
    </submittedName>
</protein>
<feature type="transmembrane region" description="Helical" evidence="6">
    <location>
        <begin position="9"/>
        <end position="28"/>
    </location>
</feature>
<dbReference type="InterPro" id="IPR037185">
    <property type="entry name" value="EmrE-like"/>
</dbReference>
<feature type="transmembrane region" description="Helical" evidence="6">
    <location>
        <begin position="247"/>
        <end position="266"/>
    </location>
</feature>
<organism evidence="8 9">
    <name type="scientific">Verminephrobacter aporrectodeae subsp. tuberculatae</name>
    <dbReference type="NCBI Taxonomy" id="1110392"/>
    <lineage>
        <taxon>Bacteria</taxon>
        <taxon>Pseudomonadati</taxon>
        <taxon>Pseudomonadota</taxon>
        <taxon>Betaproteobacteria</taxon>
        <taxon>Burkholderiales</taxon>
        <taxon>Comamonadaceae</taxon>
        <taxon>Verminephrobacter</taxon>
    </lineage>
</organism>
<dbReference type="Pfam" id="PF00892">
    <property type="entry name" value="EamA"/>
    <property type="match status" value="2"/>
</dbReference>
<feature type="domain" description="EamA" evidence="7">
    <location>
        <begin position="157"/>
        <end position="287"/>
    </location>
</feature>
<feature type="transmembrane region" description="Helical" evidence="6">
    <location>
        <begin position="216"/>
        <end position="235"/>
    </location>
</feature>
<dbReference type="InterPro" id="IPR050638">
    <property type="entry name" value="AA-Vitamin_Transporters"/>
</dbReference>
<evidence type="ECO:0000256" key="6">
    <source>
        <dbReference type="SAM" id="Phobius"/>
    </source>
</evidence>
<feature type="transmembrane region" description="Helical" evidence="6">
    <location>
        <begin position="40"/>
        <end position="60"/>
    </location>
</feature>
<proteinExistence type="predicted"/>
<evidence type="ECO:0000256" key="4">
    <source>
        <dbReference type="ARBA" id="ARBA00022989"/>
    </source>
</evidence>
<feature type="transmembrane region" description="Helical" evidence="6">
    <location>
        <begin position="72"/>
        <end position="87"/>
    </location>
</feature>
<dbReference type="SUPFAM" id="SSF103481">
    <property type="entry name" value="Multidrug resistance efflux transporter EmrE"/>
    <property type="match status" value="2"/>
</dbReference>
<dbReference type="PANTHER" id="PTHR32322">
    <property type="entry name" value="INNER MEMBRANE TRANSPORTER"/>
    <property type="match status" value="1"/>
</dbReference>
<dbReference type="InterPro" id="IPR000620">
    <property type="entry name" value="EamA_dom"/>
</dbReference>
<keyword evidence="3 6" id="KW-0812">Transmembrane</keyword>
<comment type="caution">
    <text evidence="8">The sequence shown here is derived from an EMBL/GenBank/DDBJ whole genome shotgun (WGS) entry which is preliminary data.</text>
</comment>
<dbReference type="EMBL" id="QZCW01000002">
    <property type="protein sequence ID" value="MCW5321546.1"/>
    <property type="molecule type" value="Genomic_DNA"/>
</dbReference>
<evidence type="ECO:0000259" key="7">
    <source>
        <dbReference type="Pfam" id="PF00892"/>
    </source>
</evidence>
<keyword evidence="4 6" id="KW-1133">Transmembrane helix</keyword>
<sequence>MARDVENPVLAQAALILAVFFWASSFVAMKHAVGYLDPGLIVFIRMIIASTCFILIYKLWNSISYFRGDWKYFLIMSVCDPGLYFFLESQALKYTSASAAGTINSLQPPLLALSAWIFLRERPSSVTFIGATISIIGAVLLTAASPTIESSPNPWLGNTLEFGAMASSTIYIIVLKKLSDRYNPLFLTALQAFGGAVLFAPLLYTADIPVAVPTSAWLAIFYLATFVTFGGYFLYNWGVTKSTAIVASAYLNLIPVFSVGLAFVFLNERLTTFQICMVLVIIFGVFVSQSSQFFRPAGRRCISREPL</sequence>
<reference evidence="9" key="1">
    <citation type="submission" date="2023-07" db="EMBL/GenBank/DDBJ databases">
        <title>Verminephrobacter genomes.</title>
        <authorList>
            <person name="Lund M.B."/>
        </authorList>
    </citation>
    <scope>NUCLEOTIDE SEQUENCE [LARGE SCALE GENOMIC DNA]</scope>
    <source>
        <strain evidence="9">AtM5-05</strain>
    </source>
</reference>
<feature type="transmembrane region" description="Helical" evidence="6">
    <location>
        <begin position="185"/>
        <end position="204"/>
    </location>
</feature>
<evidence type="ECO:0000256" key="3">
    <source>
        <dbReference type="ARBA" id="ARBA00022692"/>
    </source>
</evidence>
<evidence type="ECO:0000256" key="5">
    <source>
        <dbReference type="ARBA" id="ARBA00023136"/>
    </source>
</evidence>
<evidence type="ECO:0000256" key="1">
    <source>
        <dbReference type="ARBA" id="ARBA00004651"/>
    </source>
</evidence>
<feature type="transmembrane region" description="Helical" evidence="6">
    <location>
        <begin position="99"/>
        <end position="119"/>
    </location>
</feature>
<dbReference type="PANTHER" id="PTHR32322:SF18">
    <property type="entry name" value="S-ADENOSYLMETHIONINE_S-ADENOSYLHOMOCYSTEINE TRANSPORTER"/>
    <property type="match status" value="1"/>
</dbReference>
<feature type="transmembrane region" description="Helical" evidence="6">
    <location>
        <begin position="126"/>
        <end position="143"/>
    </location>
</feature>
<gene>
    <name evidence="8" type="ORF">D5039_10400</name>
</gene>
<keyword evidence="5 6" id="KW-0472">Membrane</keyword>
<evidence type="ECO:0000313" key="8">
    <source>
        <dbReference type="EMBL" id="MCW5321546.1"/>
    </source>
</evidence>
<comment type="subcellular location">
    <subcellularLocation>
        <location evidence="1">Cell membrane</location>
        <topology evidence="1">Multi-pass membrane protein</topology>
    </subcellularLocation>
</comment>
<evidence type="ECO:0000313" key="9">
    <source>
        <dbReference type="Proteomes" id="UP001208935"/>
    </source>
</evidence>